<dbReference type="GO" id="GO:0006629">
    <property type="term" value="P:lipid metabolic process"/>
    <property type="evidence" value="ECO:0007669"/>
    <property type="project" value="InterPro"/>
</dbReference>
<gene>
    <name evidence="1" type="ORF">J4Q44_G00019260</name>
</gene>
<proteinExistence type="predicted"/>
<dbReference type="SUPFAM" id="SSF51695">
    <property type="entry name" value="PLC-like phosphodiesterases"/>
    <property type="match status" value="1"/>
</dbReference>
<dbReference type="GO" id="GO:0008081">
    <property type="term" value="F:phosphoric diester hydrolase activity"/>
    <property type="evidence" value="ECO:0007669"/>
    <property type="project" value="InterPro"/>
</dbReference>
<evidence type="ECO:0000313" key="1">
    <source>
        <dbReference type="EMBL" id="KAK6326281.1"/>
    </source>
</evidence>
<comment type="caution">
    <text evidence="1">The sequence shown here is derived from an EMBL/GenBank/DDBJ whole genome shotgun (WGS) entry which is preliminary data.</text>
</comment>
<protein>
    <recommendedName>
        <fullName evidence="3">Phosphatidylinositol-specific phospholipase C X domain-containing protein</fullName>
    </recommendedName>
</protein>
<organism evidence="1 2">
    <name type="scientific">Coregonus suidteri</name>
    <dbReference type="NCBI Taxonomy" id="861788"/>
    <lineage>
        <taxon>Eukaryota</taxon>
        <taxon>Metazoa</taxon>
        <taxon>Chordata</taxon>
        <taxon>Craniata</taxon>
        <taxon>Vertebrata</taxon>
        <taxon>Euteleostomi</taxon>
        <taxon>Actinopterygii</taxon>
        <taxon>Neopterygii</taxon>
        <taxon>Teleostei</taxon>
        <taxon>Protacanthopterygii</taxon>
        <taxon>Salmoniformes</taxon>
        <taxon>Salmonidae</taxon>
        <taxon>Coregoninae</taxon>
        <taxon>Coregonus</taxon>
    </lineage>
</organism>
<dbReference type="AlphaFoldDB" id="A0AAN8NFC2"/>
<dbReference type="Gene3D" id="3.20.20.190">
    <property type="entry name" value="Phosphatidylinositol (PI) phosphodiesterase"/>
    <property type="match status" value="1"/>
</dbReference>
<evidence type="ECO:0008006" key="3">
    <source>
        <dbReference type="Google" id="ProtNLM"/>
    </source>
</evidence>
<name>A0AAN8NFC2_9TELE</name>
<accession>A0AAN8NFC2</accession>
<dbReference type="InterPro" id="IPR017946">
    <property type="entry name" value="PLC-like_Pdiesterase_TIM-brl"/>
</dbReference>
<reference evidence="1 2" key="1">
    <citation type="submission" date="2021-04" db="EMBL/GenBank/DDBJ databases">
        <authorList>
            <person name="De Guttry C."/>
            <person name="Zahm M."/>
            <person name="Klopp C."/>
            <person name="Cabau C."/>
            <person name="Louis A."/>
            <person name="Berthelot C."/>
            <person name="Parey E."/>
            <person name="Roest Crollius H."/>
            <person name="Montfort J."/>
            <person name="Robinson-Rechavi M."/>
            <person name="Bucao C."/>
            <person name="Bouchez O."/>
            <person name="Gislard M."/>
            <person name="Lluch J."/>
            <person name="Milhes M."/>
            <person name="Lampietro C."/>
            <person name="Lopez Roques C."/>
            <person name="Donnadieu C."/>
            <person name="Braasch I."/>
            <person name="Desvignes T."/>
            <person name="Postlethwait J."/>
            <person name="Bobe J."/>
            <person name="Wedekind C."/>
            <person name="Guiguen Y."/>
        </authorList>
    </citation>
    <scope>NUCLEOTIDE SEQUENCE [LARGE SCALE GENOMIC DNA]</scope>
    <source>
        <strain evidence="1">Cs_M1</strain>
        <tissue evidence="1">Blood</tissue>
    </source>
</reference>
<dbReference type="Proteomes" id="UP001356427">
    <property type="component" value="Unassembled WGS sequence"/>
</dbReference>
<keyword evidence="2" id="KW-1185">Reference proteome</keyword>
<evidence type="ECO:0000313" key="2">
    <source>
        <dbReference type="Proteomes" id="UP001356427"/>
    </source>
</evidence>
<sequence length="78" mass="9116">MFFSFNVTMRTTEKGLFCHLYMLLLFVGFCQGKDLFFNDYKGLLLPESYKIGWMEDIDDNKLISDITIPGTHDTMALY</sequence>
<dbReference type="EMBL" id="JAGTTL010000002">
    <property type="protein sequence ID" value="KAK6326281.1"/>
    <property type="molecule type" value="Genomic_DNA"/>
</dbReference>